<dbReference type="Ensembl" id="ENSSAUT00010024815.1">
    <property type="protein sequence ID" value="ENSSAUP00010023521.1"/>
    <property type="gene ID" value="ENSSAUG00010010315.1"/>
</dbReference>
<dbReference type="Pfam" id="PF15172">
    <property type="entry name" value="Prolactin_RP"/>
    <property type="match status" value="1"/>
</dbReference>
<evidence type="ECO:0008006" key="4">
    <source>
        <dbReference type="Google" id="ProtNLM"/>
    </source>
</evidence>
<feature type="signal peptide" evidence="1">
    <location>
        <begin position="1"/>
        <end position="23"/>
    </location>
</feature>
<dbReference type="GO" id="GO:0007186">
    <property type="term" value="P:G protein-coupled receptor signaling pathway"/>
    <property type="evidence" value="ECO:0007669"/>
    <property type="project" value="TreeGrafter"/>
</dbReference>
<dbReference type="PANTHER" id="PTHR17206:SF1">
    <property type="entry name" value="PROLACTIN-RELEASING PEPTIDE"/>
    <property type="match status" value="1"/>
</dbReference>
<proteinExistence type="predicted"/>
<organism evidence="2 3">
    <name type="scientific">Sparus aurata</name>
    <name type="common">Gilthead sea bream</name>
    <dbReference type="NCBI Taxonomy" id="8175"/>
    <lineage>
        <taxon>Eukaryota</taxon>
        <taxon>Metazoa</taxon>
        <taxon>Chordata</taxon>
        <taxon>Craniata</taxon>
        <taxon>Vertebrata</taxon>
        <taxon>Euteleostomi</taxon>
        <taxon>Actinopterygii</taxon>
        <taxon>Neopterygii</taxon>
        <taxon>Teleostei</taxon>
        <taxon>Neoteleostei</taxon>
        <taxon>Acanthomorphata</taxon>
        <taxon>Eupercaria</taxon>
        <taxon>Spariformes</taxon>
        <taxon>Sparidae</taxon>
        <taxon>Sparus</taxon>
    </lineage>
</organism>
<feature type="chain" id="PRO_5025333240" description="Prolactin releasing hormone 2" evidence="1">
    <location>
        <begin position="24"/>
        <end position="81"/>
    </location>
</feature>
<reference evidence="2" key="2">
    <citation type="submission" date="2025-08" db="UniProtKB">
        <authorList>
            <consortium name="Ensembl"/>
        </authorList>
    </citation>
    <scope>IDENTIFICATION</scope>
</reference>
<dbReference type="GeneTree" id="ENSGT00940000177438"/>
<evidence type="ECO:0000313" key="3">
    <source>
        <dbReference type="Proteomes" id="UP000472265"/>
    </source>
</evidence>
<dbReference type="GO" id="GO:0031861">
    <property type="term" value="F:prolactin-releasing peptide receptor binding"/>
    <property type="evidence" value="ECO:0007669"/>
    <property type="project" value="TreeGrafter"/>
</dbReference>
<evidence type="ECO:0000256" key="1">
    <source>
        <dbReference type="SAM" id="SignalP"/>
    </source>
</evidence>
<dbReference type="AlphaFoldDB" id="A0A671VFL5"/>
<keyword evidence="1" id="KW-0732">Signal</keyword>
<sequence length="81" mass="9083">VMRSCSVLCGVFLLLLLSQALSGAHRDGSVIIRDPRIDASWYTGRGIRPVGRFGRRLAKRNEHLAFITHRLDHTVENAVDD</sequence>
<dbReference type="GO" id="GO:0005184">
    <property type="term" value="F:neuropeptide hormone activity"/>
    <property type="evidence" value="ECO:0007669"/>
    <property type="project" value="TreeGrafter"/>
</dbReference>
<dbReference type="InParanoid" id="A0A671VFL5"/>
<keyword evidence="3" id="KW-1185">Reference proteome</keyword>
<dbReference type="PANTHER" id="PTHR17206">
    <property type="entry name" value="PROLACTIN-RELEASING PEPTIDE"/>
    <property type="match status" value="1"/>
</dbReference>
<protein>
    <recommendedName>
        <fullName evidence="4">Prolactin releasing hormone 2</fullName>
    </recommendedName>
</protein>
<evidence type="ECO:0000313" key="2">
    <source>
        <dbReference type="Ensembl" id="ENSSAUP00010023521.1"/>
    </source>
</evidence>
<dbReference type="Proteomes" id="UP000472265">
    <property type="component" value="Chromosome 9"/>
</dbReference>
<dbReference type="GO" id="GO:0043434">
    <property type="term" value="P:response to peptide hormone"/>
    <property type="evidence" value="ECO:0007669"/>
    <property type="project" value="TreeGrafter"/>
</dbReference>
<dbReference type="InterPro" id="IPR026194">
    <property type="entry name" value="PrRP"/>
</dbReference>
<reference evidence="2" key="1">
    <citation type="submission" date="2021-04" db="EMBL/GenBank/DDBJ databases">
        <authorList>
            <consortium name="Wellcome Sanger Institute Data Sharing"/>
        </authorList>
    </citation>
    <scope>NUCLEOTIDE SEQUENCE [LARGE SCALE GENOMIC DNA]</scope>
</reference>
<accession>A0A671VFL5</accession>
<name>A0A671VFL5_SPAAU</name>
<dbReference type="GO" id="GO:0007631">
    <property type="term" value="P:feeding behavior"/>
    <property type="evidence" value="ECO:0007669"/>
    <property type="project" value="TreeGrafter"/>
</dbReference>
<reference evidence="2" key="3">
    <citation type="submission" date="2025-09" db="UniProtKB">
        <authorList>
            <consortium name="Ensembl"/>
        </authorList>
    </citation>
    <scope>IDENTIFICATION</scope>
</reference>
<dbReference type="OMA" id="QRSMEIN"/>